<dbReference type="Gene3D" id="2.30.110.10">
    <property type="entry name" value="Electron Transport, Fmn-binding Protein, Chain A"/>
    <property type="match status" value="1"/>
</dbReference>
<feature type="domain" description="Pyridoxamine 5'-phosphate oxidase Alr4036 family FMN-binding" evidence="2">
    <location>
        <begin position="123"/>
        <end position="247"/>
    </location>
</feature>
<accession>A0A813KXT2</accession>
<dbReference type="InterPro" id="IPR024624">
    <property type="entry name" value="Pyridox_Oxase_Alr4036_FMN-bd"/>
</dbReference>
<feature type="region of interest" description="Disordered" evidence="1">
    <location>
        <begin position="358"/>
        <end position="387"/>
    </location>
</feature>
<gene>
    <name evidence="3" type="ORF">PGLA2088_LOCUS40080</name>
</gene>
<organism evidence="3 4">
    <name type="scientific">Polarella glacialis</name>
    <name type="common">Dinoflagellate</name>
    <dbReference type="NCBI Taxonomy" id="89957"/>
    <lineage>
        <taxon>Eukaryota</taxon>
        <taxon>Sar</taxon>
        <taxon>Alveolata</taxon>
        <taxon>Dinophyceae</taxon>
        <taxon>Suessiales</taxon>
        <taxon>Suessiaceae</taxon>
        <taxon>Polarella</taxon>
    </lineage>
</organism>
<evidence type="ECO:0000313" key="4">
    <source>
        <dbReference type="Proteomes" id="UP000626109"/>
    </source>
</evidence>
<evidence type="ECO:0000256" key="1">
    <source>
        <dbReference type="SAM" id="MobiDB-lite"/>
    </source>
</evidence>
<protein>
    <recommendedName>
        <fullName evidence="2">Pyridoxamine 5'-phosphate oxidase Alr4036 family FMN-binding domain-containing protein</fullName>
    </recommendedName>
</protein>
<dbReference type="AlphaFoldDB" id="A0A813KXT2"/>
<evidence type="ECO:0000313" key="3">
    <source>
        <dbReference type="EMBL" id="CAE8718451.1"/>
    </source>
</evidence>
<feature type="compositionally biased region" description="Low complexity" evidence="1">
    <location>
        <begin position="87"/>
        <end position="97"/>
    </location>
</feature>
<dbReference type="EMBL" id="CAJNNW010033373">
    <property type="protein sequence ID" value="CAE8718451.1"/>
    <property type="molecule type" value="Genomic_DNA"/>
</dbReference>
<comment type="caution">
    <text evidence="3">The sequence shown here is derived from an EMBL/GenBank/DDBJ whole genome shotgun (WGS) entry which is preliminary data.</text>
</comment>
<feature type="region of interest" description="Disordered" evidence="1">
    <location>
        <begin position="126"/>
        <end position="146"/>
    </location>
</feature>
<sequence length="406" mass="44100">MRSGVSGIFLFFAPLVPYLYRGRGRSHCLLRPLQPTLPRHTHSQVGHFGFSRSAVRSMSSEMNQASAEEAKGSEALVAENRRSGAKAAAETEATETTGDSGSGKAGQTVLSVLKAAPWMVPLKAALNHGGTKRPKRDRQEAKRKQVQLATVDTATGRPAVRTVSFRGFLAPYQLEGASHPVGRDVDGAAAPQMFQEASESCCLLFVTDDRAQKVRHISESAPHSFVEVNWWLDEASVQFRIAGSAVLASANSSDPHLRAVRTSVWARLKVDTRGTFTWPTPGLPRGGPDESTADCTNDTSDAEDAQKASSDISAGPQIEDAHFAVVIVVPDRVDELRLGGNQRRRIYTLLSSSLDEEHGMETLSARDLDPDGTAHPTKAPDLPQLPFKDLFRQTQRANWSVEEVNP</sequence>
<dbReference type="PANTHER" id="PTHR28243">
    <property type="entry name" value="AGL049CP"/>
    <property type="match status" value="1"/>
</dbReference>
<dbReference type="SUPFAM" id="SSF50475">
    <property type="entry name" value="FMN-binding split barrel"/>
    <property type="match status" value="1"/>
</dbReference>
<feature type="compositionally biased region" description="Basic and acidic residues" evidence="1">
    <location>
        <begin position="358"/>
        <end position="369"/>
    </location>
</feature>
<proteinExistence type="predicted"/>
<dbReference type="GO" id="GO:0010181">
    <property type="term" value="F:FMN binding"/>
    <property type="evidence" value="ECO:0007669"/>
    <property type="project" value="InterPro"/>
</dbReference>
<dbReference type="Proteomes" id="UP000626109">
    <property type="component" value="Unassembled WGS sequence"/>
</dbReference>
<feature type="region of interest" description="Disordered" evidence="1">
    <location>
        <begin position="59"/>
        <end position="105"/>
    </location>
</feature>
<evidence type="ECO:0000259" key="2">
    <source>
        <dbReference type="Pfam" id="PF12766"/>
    </source>
</evidence>
<dbReference type="Pfam" id="PF12766">
    <property type="entry name" value="Pyridox_oxase_2"/>
    <property type="match status" value="1"/>
</dbReference>
<name>A0A813KXT2_POLGL</name>
<reference evidence="3" key="1">
    <citation type="submission" date="2021-02" db="EMBL/GenBank/DDBJ databases">
        <authorList>
            <person name="Dougan E. K."/>
            <person name="Rhodes N."/>
            <person name="Thang M."/>
            <person name="Chan C."/>
        </authorList>
    </citation>
    <scope>NUCLEOTIDE SEQUENCE</scope>
</reference>
<dbReference type="PANTHER" id="PTHR28243:SF1">
    <property type="entry name" value="PYRIDOXAMINE 5'-PHOSPHATE OXIDASE ALR4036 FAMILY FMN-BINDING DOMAIN-CONTAINING PROTEIN"/>
    <property type="match status" value="1"/>
</dbReference>
<feature type="region of interest" description="Disordered" evidence="1">
    <location>
        <begin position="277"/>
        <end position="314"/>
    </location>
</feature>
<dbReference type="InterPro" id="IPR012349">
    <property type="entry name" value="Split_barrel_FMN-bd"/>
</dbReference>